<protein>
    <recommendedName>
        <fullName evidence="10">D-lactate dehydrogenase (cytochrome)</fullName>
        <ecNumber evidence="10">1.1.2.4</ecNumber>
    </recommendedName>
</protein>
<dbReference type="InterPro" id="IPR016164">
    <property type="entry name" value="FAD-linked_Oxase-like_C"/>
</dbReference>
<dbReference type="InterPro" id="IPR016171">
    <property type="entry name" value="Vanillyl_alc_oxidase_C-sub2"/>
</dbReference>
<dbReference type="GO" id="GO:0071949">
    <property type="term" value="F:FAD binding"/>
    <property type="evidence" value="ECO:0007669"/>
    <property type="project" value="InterPro"/>
</dbReference>
<dbReference type="InterPro" id="IPR016167">
    <property type="entry name" value="FAD-bd_PCMH_sub1"/>
</dbReference>
<evidence type="ECO:0000259" key="11">
    <source>
        <dbReference type="PROSITE" id="PS51379"/>
    </source>
</evidence>
<dbReference type="PANTHER" id="PTHR11748:SF111">
    <property type="entry name" value="D-LACTATE DEHYDROGENASE, MITOCHONDRIAL-RELATED"/>
    <property type="match status" value="1"/>
</dbReference>
<dbReference type="SUPFAM" id="SSF56176">
    <property type="entry name" value="FAD-binding/transporter-associated domain-like"/>
    <property type="match status" value="1"/>
</dbReference>
<dbReference type="Pfam" id="PF02754">
    <property type="entry name" value="CCG"/>
    <property type="match status" value="2"/>
</dbReference>
<comment type="similarity">
    <text evidence="2">Belongs to the FAD-binding oxidoreductase/transferase type 4 family.</text>
</comment>
<evidence type="ECO:0000256" key="10">
    <source>
        <dbReference type="ARBA" id="ARBA00038897"/>
    </source>
</evidence>
<dbReference type="InterPro" id="IPR004017">
    <property type="entry name" value="Cys_rich_dom"/>
</dbReference>
<evidence type="ECO:0000259" key="12">
    <source>
        <dbReference type="PROSITE" id="PS51387"/>
    </source>
</evidence>
<keyword evidence="4" id="KW-0479">Metal-binding</keyword>
<dbReference type="Proteomes" id="UP000247551">
    <property type="component" value="Unassembled WGS sequence"/>
</dbReference>
<dbReference type="EMBL" id="QKLW01000006">
    <property type="protein sequence ID" value="PYF80491.1"/>
    <property type="molecule type" value="Genomic_DNA"/>
</dbReference>
<keyword evidence="3" id="KW-0285">Flavoprotein</keyword>
<comment type="cofactor">
    <cofactor evidence="1">
        <name>FAD</name>
        <dbReference type="ChEBI" id="CHEBI:57692"/>
    </cofactor>
</comment>
<dbReference type="Gene3D" id="3.30.43.10">
    <property type="entry name" value="Uridine Diphospho-n-acetylenolpyruvylglucosamine Reductase, domain 2"/>
    <property type="match status" value="1"/>
</dbReference>
<dbReference type="PROSITE" id="PS51379">
    <property type="entry name" value="4FE4S_FER_2"/>
    <property type="match status" value="2"/>
</dbReference>
<evidence type="ECO:0000256" key="6">
    <source>
        <dbReference type="ARBA" id="ARBA00022946"/>
    </source>
</evidence>
<dbReference type="Pfam" id="PF01565">
    <property type="entry name" value="FAD_binding_4"/>
    <property type="match status" value="1"/>
</dbReference>
<evidence type="ECO:0000256" key="5">
    <source>
        <dbReference type="ARBA" id="ARBA00022827"/>
    </source>
</evidence>
<dbReference type="PANTHER" id="PTHR11748">
    <property type="entry name" value="D-LACTATE DEHYDROGENASE"/>
    <property type="match status" value="1"/>
</dbReference>
<dbReference type="InterPro" id="IPR016166">
    <property type="entry name" value="FAD-bd_PCMH"/>
</dbReference>
<keyword evidence="9" id="KW-0411">Iron-sulfur</keyword>
<dbReference type="Pfam" id="PF02913">
    <property type="entry name" value="FAD-oxidase_C"/>
    <property type="match status" value="1"/>
</dbReference>
<dbReference type="EC" id="1.1.2.4" evidence="10"/>
<dbReference type="PROSITE" id="PS51387">
    <property type="entry name" value="FAD_PCMH"/>
    <property type="match status" value="1"/>
</dbReference>
<gene>
    <name evidence="13" type="ORF">DFP75_106132</name>
</gene>
<evidence type="ECO:0000313" key="13">
    <source>
        <dbReference type="EMBL" id="PYF80491.1"/>
    </source>
</evidence>
<proteinExistence type="inferred from homology"/>
<evidence type="ECO:0000256" key="4">
    <source>
        <dbReference type="ARBA" id="ARBA00022723"/>
    </source>
</evidence>
<evidence type="ECO:0000256" key="1">
    <source>
        <dbReference type="ARBA" id="ARBA00001974"/>
    </source>
</evidence>
<dbReference type="InterPro" id="IPR004113">
    <property type="entry name" value="FAD-bd_oxidored_4_C"/>
</dbReference>
<evidence type="ECO:0000256" key="9">
    <source>
        <dbReference type="ARBA" id="ARBA00023014"/>
    </source>
</evidence>
<dbReference type="Gene3D" id="3.30.70.2740">
    <property type="match status" value="1"/>
</dbReference>
<feature type="domain" description="4Fe-4S ferredoxin-type" evidence="11">
    <location>
        <begin position="605"/>
        <end position="635"/>
    </location>
</feature>
<evidence type="ECO:0000313" key="14">
    <source>
        <dbReference type="Proteomes" id="UP000247551"/>
    </source>
</evidence>
<dbReference type="SUPFAM" id="SSF55103">
    <property type="entry name" value="FAD-linked oxidases, C-terminal domain"/>
    <property type="match status" value="1"/>
</dbReference>
<dbReference type="GO" id="GO:0046872">
    <property type="term" value="F:metal ion binding"/>
    <property type="evidence" value="ECO:0007669"/>
    <property type="project" value="UniProtKB-KW"/>
</dbReference>
<evidence type="ECO:0000256" key="3">
    <source>
        <dbReference type="ARBA" id="ARBA00022630"/>
    </source>
</evidence>
<feature type="domain" description="4Fe-4S ferredoxin-type" evidence="11">
    <location>
        <begin position="547"/>
        <end position="578"/>
    </location>
</feature>
<dbReference type="PROSITE" id="PS00198">
    <property type="entry name" value="4FE4S_FER_1"/>
    <property type="match status" value="2"/>
</dbReference>
<dbReference type="GO" id="GO:0008720">
    <property type="term" value="F:D-lactate dehydrogenase (NAD+) activity"/>
    <property type="evidence" value="ECO:0007669"/>
    <property type="project" value="TreeGrafter"/>
</dbReference>
<dbReference type="InterPro" id="IPR016169">
    <property type="entry name" value="FAD-bd_PCMH_sub2"/>
</dbReference>
<dbReference type="RefSeq" id="WP_110576389.1">
    <property type="nucleotide sequence ID" value="NZ_QKLW01000006.1"/>
</dbReference>
<feature type="domain" description="FAD-binding PCMH-type" evidence="12">
    <location>
        <begin position="55"/>
        <end position="283"/>
    </location>
</feature>
<evidence type="ECO:0000256" key="8">
    <source>
        <dbReference type="ARBA" id="ARBA00023004"/>
    </source>
</evidence>
<dbReference type="InterPro" id="IPR017896">
    <property type="entry name" value="4Fe4S_Fe-S-bd"/>
</dbReference>
<dbReference type="Gene3D" id="1.10.45.10">
    <property type="entry name" value="Vanillyl-alcohol Oxidase, Chain A, domain 4"/>
    <property type="match status" value="1"/>
</dbReference>
<dbReference type="Gene3D" id="3.30.465.10">
    <property type="match status" value="1"/>
</dbReference>
<keyword evidence="8" id="KW-0408">Iron</keyword>
<accession>A0A318UY01</accession>
<evidence type="ECO:0000256" key="2">
    <source>
        <dbReference type="ARBA" id="ARBA00008000"/>
    </source>
</evidence>
<organism evidence="13 14">
    <name type="scientific">Marinomonas alcarazii</name>
    <dbReference type="NCBI Taxonomy" id="491949"/>
    <lineage>
        <taxon>Bacteria</taxon>
        <taxon>Pseudomonadati</taxon>
        <taxon>Pseudomonadota</taxon>
        <taxon>Gammaproteobacteria</taxon>
        <taxon>Oceanospirillales</taxon>
        <taxon>Oceanospirillaceae</taxon>
        <taxon>Marinomonas</taxon>
    </lineage>
</organism>
<name>A0A318UY01_9GAMM</name>
<comment type="caution">
    <text evidence="13">The sequence shown here is derived from an EMBL/GenBank/DDBJ whole genome shotgun (WGS) entry which is preliminary data.</text>
</comment>
<keyword evidence="5" id="KW-0274">FAD</keyword>
<dbReference type="SUPFAM" id="SSF46548">
    <property type="entry name" value="alpha-helical ferredoxin"/>
    <property type="match status" value="1"/>
</dbReference>
<dbReference type="FunFam" id="3.30.70.2740:FF:000006">
    <property type="entry name" value="NAD-independent D-lactate dehydrogenase"/>
    <property type="match status" value="1"/>
</dbReference>
<dbReference type="GO" id="GO:1903457">
    <property type="term" value="P:lactate catabolic process"/>
    <property type="evidence" value="ECO:0007669"/>
    <property type="project" value="TreeGrafter"/>
</dbReference>
<dbReference type="Pfam" id="PF13183">
    <property type="entry name" value="Fer4_8"/>
    <property type="match status" value="1"/>
</dbReference>
<keyword evidence="7" id="KW-0560">Oxidoreductase</keyword>
<dbReference type="InterPro" id="IPR036318">
    <property type="entry name" value="FAD-bd_PCMH-like_sf"/>
</dbReference>
<keyword evidence="14" id="KW-1185">Reference proteome</keyword>
<evidence type="ECO:0000256" key="7">
    <source>
        <dbReference type="ARBA" id="ARBA00023002"/>
    </source>
</evidence>
<dbReference type="FunFam" id="1.10.45.10:FF:000001">
    <property type="entry name" value="D-lactate dehydrogenase mitochondrial"/>
    <property type="match status" value="1"/>
</dbReference>
<reference evidence="13 14" key="1">
    <citation type="submission" date="2018-06" db="EMBL/GenBank/DDBJ databases">
        <title>Genomic Encyclopedia of Type Strains, Phase III (KMG-III): the genomes of soil and plant-associated and newly described type strains.</title>
        <authorList>
            <person name="Whitman W."/>
        </authorList>
    </citation>
    <scope>NUCLEOTIDE SEQUENCE [LARGE SCALE GENOMIC DNA]</scope>
    <source>
        <strain evidence="13 14">CECT 7730</strain>
    </source>
</reference>
<sequence>MNTVTTAIDSLADKAAQYHDFYLALKNAKSGAIDETRLIRDPLRTLAYGTDASFYRLIPQLVVRVDNEAEVQLVLKEARKRNLPVTFRAAGTSLSGQAVTDSILMQLSDNWKGHRIHEHGHHISLQPGIIGARANQLLAPFQRKIGPDPASINACMIGGIAANNASGMCCGTAQNSYHTIQSARLIFADGSLLDTADGASRLAFGNRHADLLDTLVRLSKSVQANSELAERIRHKYRLKNTTGYSLNSLTDYHDPFDILLHLMIGSEGTLGFISEVTYETVVDHPIKAAAMIFFEDMEITCRAVTALKSSPVSAVELIDRAGLRAVEGKPGMPELLSSLGTQAAGLLVDVRAADAEELDANLALVRQALSDQATLNPIEFTQDKVTYDSYWKIRKGLFPAVGAVRPVGTTVIIEDVAFPVEQLAEGVLELQGVFQKHGYREAILFGHALEGNLHFVFTQGFDDPHEVKRYEQLMDEVAQLVAVKYKGSLKAEHGTGRNMAPYVELEWGKEAYDIMWEIKRAFDPQGLLNPDVILSHNANLHVQNLKPLPRANDKVDTCIECGFCESSCPSKSITLTPRQRIVIWREIQRLTAMGTDPQRLAELKKDYDYQGVDACAGCGLCSMQCPVGINTGDLTRELRHDRHPNSKVGYWVADHFEGVTKTARVGLNLACGARRVMGDSGMTTISSAMNKVSNGAVPKWHKQMPNAASSLKSIPVLQCDDMQSNDLQKEVIYFPSCATRVMGAGPNADDKRSVMEVMFSVLQKAGYKVTVPNNIDSQCCGMAFQSKGQFDVANQKANDLNRLLLDASDNGRIPIVCDVSPCLLRMQESLDPCLELHEQVGFVSTYLMPNLMVKEKLGKIALHVTCSTTRMGLADSFVQLAHQLADEVVIPPDITCCGFAGDKGFSTPELNASALKTLAKAVEDCEVGYSNSRTCEIGLSEHSGIEYQSIVYLVDQLTQSVGRMREERP</sequence>
<dbReference type="GO" id="GO:0004458">
    <property type="term" value="F:D-lactate dehydrogenase (cytochrome) activity"/>
    <property type="evidence" value="ECO:0007669"/>
    <property type="project" value="UniProtKB-EC"/>
</dbReference>
<dbReference type="InterPro" id="IPR017900">
    <property type="entry name" value="4Fe4S_Fe_S_CS"/>
</dbReference>
<dbReference type="InterPro" id="IPR009051">
    <property type="entry name" value="Helical_ferredxn"/>
</dbReference>
<dbReference type="Gene3D" id="1.10.1060.10">
    <property type="entry name" value="Alpha-helical ferredoxin"/>
    <property type="match status" value="1"/>
</dbReference>
<dbReference type="GO" id="GO:0051536">
    <property type="term" value="F:iron-sulfur cluster binding"/>
    <property type="evidence" value="ECO:0007669"/>
    <property type="project" value="UniProtKB-KW"/>
</dbReference>
<keyword evidence="6" id="KW-0809">Transit peptide</keyword>
<dbReference type="AlphaFoldDB" id="A0A318UY01"/>
<dbReference type="InterPro" id="IPR006094">
    <property type="entry name" value="Oxid_FAD_bind_N"/>
</dbReference>